<dbReference type="InterPro" id="IPR013604">
    <property type="entry name" value="7TM_chemorcpt"/>
</dbReference>
<comment type="similarity">
    <text evidence="8">Belongs to the insect chemoreceptor superfamily. Gustatory receptor (GR) family.</text>
</comment>
<keyword evidence="6 8" id="KW-0675">Receptor</keyword>
<dbReference type="GO" id="GO:0043025">
    <property type="term" value="C:neuronal cell body"/>
    <property type="evidence" value="ECO:0007669"/>
    <property type="project" value="TreeGrafter"/>
</dbReference>
<dbReference type="Proteomes" id="UP000007798">
    <property type="component" value="Unassembled WGS sequence"/>
</dbReference>
<evidence type="ECO:0000256" key="7">
    <source>
        <dbReference type="ARBA" id="ARBA00023224"/>
    </source>
</evidence>
<evidence type="ECO:0000256" key="4">
    <source>
        <dbReference type="ARBA" id="ARBA00022989"/>
    </source>
</evidence>
<feature type="transmembrane region" description="Helical" evidence="8">
    <location>
        <begin position="81"/>
        <end position="99"/>
    </location>
</feature>
<keyword evidence="5 8" id="KW-0472">Membrane</keyword>
<name>B4MWY6_DROWI</name>
<reference evidence="9 10" key="1">
    <citation type="journal article" date="2007" name="Nature">
        <title>Evolution of genes and genomes on the Drosophila phylogeny.</title>
        <authorList>
            <consortium name="Drosophila 12 Genomes Consortium"/>
            <person name="Clark A.G."/>
            <person name="Eisen M.B."/>
            <person name="Smith D.R."/>
            <person name="Bergman C.M."/>
            <person name="Oliver B."/>
            <person name="Markow T.A."/>
            <person name="Kaufman T.C."/>
            <person name="Kellis M."/>
            <person name="Gelbart W."/>
            <person name="Iyer V.N."/>
            <person name="Pollard D.A."/>
            <person name="Sackton T.B."/>
            <person name="Larracuente A.M."/>
            <person name="Singh N.D."/>
            <person name="Abad J.P."/>
            <person name="Abt D.N."/>
            <person name="Adryan B."/>
            <person name="Aguade M."/>
            <person name="Akashi H."/>
            <person name="Anderson W.W."/>
            <person name="Aquadro C.F."/>
            <person name="Ardell D.H."/>
            <person name="Arguello R."/>
            <person name="Artieri C.G."/>
            <person name="Barbash D.A."/>
            <person name="Barker D."/>
            <person name="Barsanti P."/>
            <person name="Batterham P."/>
            <person name="Batzoglou S."/>
            <person name="Begun D."/>
            <person name="Bhutkar A."/>
            <person name="Blanco E."/>
            <person name="Bosak S.A."/>
            <person name="Bradley R.K."/>
            <person name="Brand A.D."/>
            <person name="Brent M.R."/>
            <person name="Brooks A.N."/>
            <person name="Brown R.H."/>
            <person name="Butlin R.K."/>
            <person name="Caggese C."/>
            <person name="Calvi B.R."/>
            <person name="Bernardo de Carvalho A."/>
            <person name="Caspi A."/>
            <person name="Castrezana S."/>
            <person name="Celniker S.E."/>
            <person name="Chang J.L."/>
            <person name="Chapple C."/>
            <person name="Chatterji S."/>
            <person name="Chinwalla A."/>
            <person name="Civetta A."/>
            <person name="Clifton S.W."/>
            <person name="Comeron J.M."/>
            <person name="Costello J.C."/>
            <person name="Coyne J.A."/>
            <person name="Daub J."/>
            <person name="David R.G."/>
            <person name="Delcher A.L."/>
            <person name="Delehaunty K."/>
            <person name="Do C.B."/>
            <person name="Ebling H."/>
            <person name="Edwards K."/>
            <person name="Eickbush T."/>
            <person name="Evans J.D."/>
            <person name="Filipski A."/>
            <person name="Findeiss S."/>
            <person name="Freyhult E."/>
            <person name="Fulton L."/>
            <person name="Fulton R."/>
            <person name="Garcia A.C."/>
            <person name="Gardiner A."/>
            <person name="Garfield D.A."/>
            <person name="Garvin B.E."/>
            <person name="Gibson G."/>
            <person name="Gilbert D."/>
            <person name="Gnerre S."/>
            <person name="Godfrey J."/>
            <person name="Good R."/>
            <person name="Gotea V."/>
            <person name="Gravely B."/>
            <person name="Greenberg A.J."/>
            <person name="Griffiths-Jones S."/>
            <person name="Gross S."/>
            <person name="Guigo R."/>
            <person name="Gustafson E.A."/>
            <person name="Haerty W."/>
            <person name="Hahn M.W."/>
            <person name="Halligan D.L."/>
            <person name="Halpern A.L."/>
            <person name="Halter G.M."/>
            <person name="Han M.V."/>
            <person name="Heger A."/>
            <person name="Hillier L."/>
            <person name="Hinrichs A.S."/>
            <person name="Holmes I."/>
            <person name="Hoskins R.A."/>
            <person name="Hubisz M.J."/>
            <person name="Hultmark D."/>
            <person name="Huntley M.A."/>
            <person name="Jaffe D.B."/>
            <person name="Jagadeeshan S."/>
            <person name="Jeck W.R."/>
            <person name="Johnson J."/>
            <person name="Jones C.D."/>
            <person name="Jordan W.C."/>
            <person name="Karpen G.H."/>
            <person name="Kataoka E."/>
            <person name="Keightley P.D."/>
            <person name="Kheradpour P."/>
            <person name="Kirkness E.F."/>
            <person name="Koerich L.B."/>
            <person name="Kristiansen K."/>
            <person name="Kudrna D."/>
            <person name="Kulathinal R.J."/>
            <person name="Kumar S."/>
            <person name="Kwok R."/>
            <person name="Lander E."/>
            <person name="Langley C.H."/>
            <person name="Lapoint R."/>
            <person name="Lazzaro B.P."/>
            <person name="Lee S.J."/>
            <person name="Levesque L."/>
            <person name="Li R."/>
            <person name="Lin C.F."/>
            <person name="Lin M.F."/>
            <person name="Lindblad-Toh K."/>
            <person name="Llopart A."/>
            <person name="Long M."/>
            <person name="Low L."/>
            <person name="Lozovsky E."/>
            <person name="Lu J."/>
            <person name="Luo M."/>
            <person name="Machado C.A."/>
            <person name="Makalowski W."/>
            <person name="Marzo M."/>
            <person name="Matsuda M."/>
            <person name="Matzkin L."/>
            <person name="McAllister B."/>
            <person name="McBride C.S."/>
            <person name="McKernan B."/>
            <person name="McKernan K."/>
            <person name="Mendez-Lago M."/>
            <person name="Minx P."/>
            <person name="Mollenhauer M.U."/>
            <person name="Montooth K."/>
            <person name="Mount S.M."/>
            <person name="Mu X."/>
            <person name="Myers E."/>
            <person name="Negre B."/>
            <person name="Newfeld S."/>
            <person name="Nielsen R."/>
            <person name="Noor M.A."/>
            <person name="O'Grady P."/>
            <person name="Pachter L."/>
            <person name="Papaceit M."/>
            <person name="Parisi M.J."/>
            <person name="Parisi M."/>
            <person name="Parts L."/>
            <person name="Pedersen J.S."/>
            <person name="Pesole G."/>
            <person name="Phillippy A.M."/>
            <person name="Ponting C.P."/>
            <person name="Pop M."/>
            <person name="Porcelli D."/>
            <person name="Powell J.R."/>
            <person name="Prohaska S."/>
            <person name="Pruitt K."/>
            <person name="Puig M."/>
            <person name="Quesneville H."/>
            <person name="Ram K.R."/>
            <person name="Rand D."/>
            <person name="Rasmussen M.D."/>
            <person name="Reed L.K."/>
            <person name="Reenan R."/>
            <person name="Reily A."/>
            <person name="Remington K.A."/>
            <person name="Rieger T.T."/>
            <person name="Ritchie M.G."/>
            <person name="Robin C."/>
            <person name="Rogers Y.H."/>
            <person name="Rohde C."/>
            <person name="Rozas J."/>
            <person name="Rubenfield M.J."/>
            <person name="Ruiz A."/>
            <person name="Russo S."/>
            <person name="Salzberg S.L."/>
            <person name="Sanchez-Gracia A."/>
            <person name="Saranga D.J."/>
            <person name="Sato H."/>
            <person name="Schaeffer S.W."/>
            <person name="Schatz M.C."/>
            <person name="Schlenke T."/>
            <person name="Schwartz R."/>
            <person name="Segarra C."/>
            <person name="Singh R.S."/>
            <person name="Sirot L."/>
            <person name="Sirota M."/>
            <person name="Sisneros N.B."/>
            <person name="Smith C.D."/>
            <person name="Smith T.F."/>
            <person name="Spieth J."/>
            <person name="Stage D.E."/>
            <person name="Stark A."/>
            <person name="Stephan W."/>
            <person name="Strausberg R.L."/>
            <person name="Strempel S."/>
            <person name="Sturgill D."/>
            <person name="Sutton G."/>
            <person name="Sutton G.G."/>
            <person name="Tao W."/>
            <person name="Teichmann S."/>
            <person name="Tobari Y.N."/>
            <person name="Tomimura Y."/>
            <person name="Tsolas J.M."/>
            <person name="Valente V.L."/>
            <person name="Venter E."/>
            <person name="Venter J.C."/>
            <person name="Vicario S."/>
            <person name="Vieira F.G."/>
            <person name="Vilella A.J."/>
            <person name="Villasante A."/>
            <person name="Walenz B."/>
            <person name="Wang J."/>
            <person name="Wasserman M."/>
            <person name="Watts T."/>
            <person name="Wilson D."/>
            <person name="Wilson R.K."/>
            <person name="Wing R.A."/>
            <person name="Wolfner M.F."/>
            <person name="Wong A."/>
            <person name="Wong G.K."/>
            <person name="Wu C.I."/>
            <person name="Wu G."/>
            <person name="Yamamoto D."/>
            <person name="Yang H.P."/>
            <person name="Yang S.P."/>
            <person name="Yorke J.A."/>
            <person name="Yoshida K."/>
            <person name="Zdobnov E."/>
            <person name="Zhang P."/>
            <person name="Zhang Y."/>
            <person name="Zimin A.V."/>
            <person name="Baldwin J."/>
            <person name="Abdouelleil A."/>
            <person name="Abdulkadir J."/>
            <person name="Abebe A."/>
            <person name="Abera B."/>
            <person name="Abreu J."/>
            <person name="Acer S.C."/>
            <person name="Aftuck L."/>
            <person name="Alexander A."/>
            <person name="An P."/>
            <person name="Anderson E."/>
            <person name="Anderson S."/>
            <person name="Arachi H."/>
            <person name="Azer M."/>
            <person name="Bachantsang P."/>
            <person name="Barry A."/>
            <person name="Bayul T."/>
            <person name="Berlin A."/>
            <person name="Bessette D."/>
            <person name="Bloom T."/>
            <person name="Blye J."/>
            <person name="Boguslavskiy L."/>
            <person name="Bonnet C."/>
            <person name="Boukhgalter B."/>
            <person name="Bourzgui I."/>
            <person name="Brown A."/>
            <person name="Cahill P."/>
            <person name="Channer S."/>
            <person name="Cheshatsang Y."/>
            <person name="Chuda L."/>
            <person name="Citroen M."/>
            <person name="Collymore A."/>
            <person name="Cooke P."/>
            <person name="Costello M."/>
            <person name="D'Aco K."/>
            <person name="Daza R."/>
            <person name="De Haan G."/>
            <person name="DeGray S."/>
            <person name="DeMaso C."/>
            <person name="Dhargay N."/>
            <person name="Dooley K."/>
            <person name="Dooley E."/>
            <person name="Doricent M."/>
            <person name="Dorje P."/>
            <person name="Dorjee K."/>
            <person name="Dupes A."/>
            <person name="Elong R."/>
            <person name="Falk J."/>
            <person name="Farina A."/>
            <person name="Faro S."/>
            <person name="Ferguson D."/>
            <person name="Fisher S."/>
            <person name="Foley C.D."/>
            <person name="Franke A."/>
            <person name="Friedrich D."/>
            <person name="Gadbois L."/>
            <person name="Gearin G."/>
            <person name="Gearin C.R."/>
            <person name="Giannoukos G."/>
            <person name="Goode T."/>
            <person name="Graham J."/>
            <person name="Grandbois E."/>
            <person name="Grewal S."/>
            <person name="Gyaltsen K."/>
            <person name="Hafez N."/>
            <person name="Hagos B."/>
            <person name="Hall J."/>
            <person name="Henson C."/>
            <person name="Hollinger A."/>
            <person name="Honan T."/>
            <person name="Huard M.D."/>
            <person name="Hughes L."/>
            <person name="Hurhula B."/>
            <person name="Husby M.E."/>
            <person name="Kamat A."/>
            <person name="Kanga B."/>
            <person name="Kashin S."/>
            <person name="Khazanovich D."/>
            <person name="Kisner P."/>
            <person name="Lance K."/>
            <person name="Lara M."/>
            <person name="Lee W."/>
            <person name="Lennon N."/>
            <person name="Letendre F."/>
            <person name="LeVine R."/>
            <person name="Lipovsky A."/>
            <person name="Liu X."/>
            <person name="Liu J."/>
            <person name="Liu S."/>
            <person name="Lokyitsang T."/>
            <person name="Lokyitsang Y."/>
            <person name="Lubonja R."/>
            <person name="Lui A."/>
            <person name="MacDonald P."/>
            <person name="Magnisalis V."/>
            <person name="Maru K."/>
            <person name="Matthews C."/>
            <person name="McCusker W."/>
            <person name="McDonough S."/>
            <person name="Mehta T."/>
            <person name="Meldrim J."/>
            <person name="Meneus L."/>
            <person name="Mihai O."/>
            <person name="Mihalev A."/>
            <person name="Mihova T."/>
            <person name="Mittelman R."/>
            <person name="Mlenga V."/>
            <person name="Montmayeur A."/>
            <person name="Mulrain L."/>
            <person name="Navidi A."/>
            <person name="Naylor J."/>
            <person name="Negash T."/>
            <person name="Nguyen T."/>
            <person name="Nguyen N."/>
            <person name="Nicol R."/>
            <person name="Norbu C."/>
            <person name="Norbu N."/>
            <person name="Novod N."/>
            <person name="O'Neill B."/>
            <person name="Osman S."/>
            <person name="Markiewicz E."/>
            <person name="Oyono O.L."/>
            <person name="Patti C."/>
            <person name="Phunkhang P."/>
            <person name="Pierre F."/>
            <person name="Priest M."/>
            <person name="Raghuraman S."/>
            <person name="Rege F."/>
            <person name="Reyes R."/>
            <person name="Rise C."/>
            <person name="Rogov P."/>
            <person name="Ross K."/>
            <person name="Ryan E."/>
            <person name="Settipalli S."/>
            <person name="Shea T."/>
            <person name="Sherpa N."/>
            <person name="Shi L."/>
            <person name="Shih D."/>
            <person name="Sparrow T."/>
            <person name="Spaulding J."/>
            <person name="Stalker J."/>
            <person name="Stange-Thomann N."/>
            <person name="Stavropoulos S."/>
            <person name="Stone C."/>
            <person name="Strader C."/>
            <person name="Tesfaye S."/>
            <person name="Thomson T."/>
            <person name="Thoulutsang Y."/>
            <person name="Thoulutsang D."/>
            <person name="Topham K."/>
            <person name="Topping I."/>
            <person name="Tsamla T."/>
            <person name="Vassiliev H."/>
            <person name="Vo A."/>
            <person name="Wangchuk T."/>
            <person name="Wangdi T."/>
            <person name="Weiand M."/>
            <person name="Wilkinson J."/>
            <person name="Wilson A."/>
            <person name="Yadav S."/>
            <person name="Young G."/>
            <person name="Yu Q."/>
            <person name="Zembek L."/>
            <person name="Zhong D."/>
            <person name="Zimmer A."/>
            <person name="Zwirko Z."/>
            <person name="Jaffe D.B."/>
            <person name="Alvarez P."/>
            <person name="Brockman W."/>
            <person name="Butler J."/>
            <person name="Chin C."/>
            <person name="Gnerre S."/>
            <person name="Grabherr M."/>
            <person name="Kleber M."/>
            <person name="Mauceli E."/>
            <person name="MacCallum I."/>
        </authorList>
    </citation>
    <scope>NUCLEOTIDE SEQUENCE [LARGE SCALE GENOMIC DNA]</scope>
    <source>
        <strain evidence="10">Tucson 14030-0811.24</strain>
    </source>
</reference>
<feature type="transmembrane region" description="Helical" evidence="8">
    <location>
        <begin position="166"/>
        <end position="195"/>
    </location>
</feature>
<dbReference type="EMBL" id="CH963857">
    <property type="protein sequence ID" value="EDW76625.2"/>
    <property type="molecule type" value="Genomic_DNA"/>
</dbReference>
<keyword evidence="3 8" id="KW-0812">Transmembrane</keyword>
<keyword evidence="10" id="KW-1185">Reference proteome</keyword>
<feature type="transmembrane region" description="Helical" evidence="8">
    <location>
        <begin position="12"/>
        <end position="29"/>
    </location>
</feature>
<keyword evidence="4 8" id="KW-1133">Transmembrane helix</keyword>
<organism evidence="9 10">
    <name type="scientific">Drosophila willistoni</name>
    <name type="common">Fruit fly</name>
    <dbReference type="NCBI Taxonomy" id="7260"/>
    <lineage>
        <taxon>Eukaryota</taxon>
        <taxon>Metazoa</taxon>
        <taxon>Ecdysozoa</taxon>
        <taxon>Arthropoda</taxon>
        <taxon>Hexapoda</taxon>
        <taxon>Insecta</taxon>
        <taxon>Pterygota</taxon>
        <taxon>Neoptera</taxon>
        <taxon>Endopterygota</taxon>
        <taxon>Diptera</taxon>
        <taxon>Brachycera</taxon>
        <taxon>Muscomorpha</taxon>
        <taxon>Ephydroidea</taxon>
        <taxon>Drosophilidae</taxon>
        <taxon>Drosophila</taxon>
        <taxon>Sophophora</taxon>
    </lineage>
</organism>
<dbReference type="InParanoid" id="B4MWY6"/>
<evidence type="ECO:0000256" key="1">
    <source>
        <dbReference type="ARBA" id="ARBA00004651"/>
    </source>
</evidence>
<dbReference type="eggNOG" id="ENOG502T94A">
    <property type="taxonomic scope" value="Eukaryota"/>
</dbReference>
<dbReference type="AlphaFoldDB" id="B4MWY6"/>
<dbReference type="PANTHER" id="PTHR21143:SF131">
    <property type="entry name" value="GUSTATORY AND ODORANT RECEPTOR 63A-RELATED"/>
    <property type="match status" value="1"/>
</dbReference>
<dbReference type="PANTHER" id="PTHR21143">
    <property type="entry name" value="INVERTEBRATE GUSTATORY RECEPTOR"/>
    <property type="match status" value="1"/>
</dbReference>
<comment type="subcellular location">
    <subcellularLocation>
        <location evidence="1 8">Cell membrane</location>
        <topology evidence="1 8">Multi-pass membrane protein</topology>
    </subcellularLocation>
</comment>
<evidence type="ECO:0000256" key="5">
    <source>
        <dbReference type="ARBA" id="ARBA00023136"/>
    </source>
</evidence>
<dbReference type="OrthoDB" id="8067175at2759"/>
<evidence type="ECO:0000256" key="6">
    <source>
        <dbReference type="ARBA" id="ARBA00023170"/>
    </source>
</evidence>
<evidence type="ECO:0000256" key="2">
    <source>
        <dbReference type="ARBA" id="ARBA00022475"/>
    </source>
</evidence>
<sequence length="384" mass="45020">MTLRKKFVGLSLRTVLFISWALGLFPFTFNAKKRKLQRSKWLIFYGISVNIGLLWFLVIYSPTQTEAGTLEVYLKNHLLEQINIIVAAFGLVAICITYFRTFWKSQELNDVLNEMMQMDKVHFNKRSLEESISKFDYYVMQKSLSTIGEVLSTVIVHVGLPGHKNVIFPLLMSCIVHVGILLVIMHFYLVILFIYRFIWIINRELLDLANKLRSNSHVAFPRLRLLLSLFSRLLELNSRVGGIYDYQMILMMCTVLGYNIVATYFLIVHTVSPKKTFTTFKLFLFSQALFINTWDFWLSIAVCDLAERTAQNTATILRLFSDIENMDIELDRRLNNFSMFCSHRKLRFYHCGLFDVNYKMGFQMIITSVLYLLFLVQFDYMNLV</sequence>
<gene>
    <name evidence="9" type="primary">Dwil\GK15557</name>
    <name evidence="9" type="ORF">Dwil_GK15557</name>
</gene>
<dbReference type="Pfam" id="PF08395">
    <property type="entry name" value="7tm_7"/>
    <property type="match status" value="1"/>
</dbReference>
<dbReference type="GO" id="GO:0030425">
    <property type="term" value="C:dendrite"/>
    <property type="evidence" value="ECO:0007669"/>
    <property type="project" value="TreeGrafter"/>
</dbReference>
<comment type="function">
    <text evidence="8">Gustatory receptor which mediates acceptance or avoidance behavior, depending on its substrates.</text>
</comment>
<feature type="transmembrane region" description="Helical" evidence="8">
    <location>
        <begin position="246"/>
        <end position="268"/>
    </location>
</feature>
<accession>B4MWY6</accession>
<feature type="transmembrane region" description="Helical" evidence="8">
    <location>
        <begin position="41"/>
        <end position="61"/>
    </location>
</feature>
<evidence type="ECO:0000256" key="3">
    <source>
        <dbReference type="ARBA" id="ARBA00022692"/>
    </source>
</evidence>
<keyword evidence="2 8" id="KW-1003">Cell membrane</keyword>
<evidence type="ECO:0000256" key="8">
    <source>
        <dbReference type="RuleBase" id="RU363108"/>
    </source>
</evidence>
<dbReference type="GO" id="GO:0033041">
    <property type="term" value="F:sweet taste receptor activity"/>
    <property type="evidence" value="ECO:0007669"/>
    <property type="project" value="TreeGrafter"/>
</dbReference>
<comment type="caution">
    <text evidence="8">Lacks conserved residue(s) required for the propagation of feature annotation.</text>
</comment>
<dbReference type="GO" id="GO:0007165">
    <property type="term" value="P:signal transduction"/>
    <property type="evidence" value="ECO:0007669"/>
    <property type="project" value="UniProtKB-KW"/>
</dbReference>
<evidence type="ECO:0000313" key="9">
    <source>
        <dbReference type="EMBL" id="EDW76625.2"/>
    </source>
</evidence>
<feature type="transmembrane region" description="Helical" evidence="8">
    <location>
        <begin position="360"/>
        <end position="378"/>
    </location>
</feature>
<proteinExistence type="inferred from homology"/>
<dbReference type="HOGENOM" id="CLU_033758_0_0_1"/>
<dbReference type="GO" id="GO:0005886">
    <property type="term" value="C:plasma membrane"/>
    <property type="evidence" value="ECO:0007669"/>
    <property type="project" value="UniProtKB-SubCell"/>
</dbReference>
<evidence type="ECO:0000313" key="10">
    <source>
        <dbReference type="Proteomes" id="UP000007798"/>
    </source>
</evidence>
<protein>
    <recommendedName>
        <fullName evidence="8">Gustatory receptor</fullName>
    </recommendedName>
</protein>
<dbReference type="KEGG" id="dwi:6642137"/>
<dbReference type="FunCoup" id="B4MWY6">
    <property type="interactions" value="12"/>
</dbReference>
<keyword evidence="7 8" id="KW-0807">Transducer</keyword>
<dbReference type="GO" id="GO:0030424">
    <property type="term" value="C:axon"/>
    <property type="evidence" value="ECO:0007669"/>
    <property type="project" value="TreeGrafter"/>
</dbReference>